<dbReference type="AlphaFoldDB" id="A0A0G0Y952"/>
<dbReference type="GO" id="GO:0004017">
    <property type="term" value="F:AMP kinase activity"/>
    <property type="evidence" value="ECO:0007669"/>
    <property type="project" value="UniProtKB-UniRule"/>
</dbReference>
<comment type="domain">
    <text evidence="5">Consists of three domains, a large central CORE domain and two small peripheral domains, NMPbind and LID, which undergo movements during catalysis. The LID domain closes over the site of phosphoryl transfer upon ATP binding. Assembling and dissambling the active center during each catalytic cycle provides an effective means to prevent ATP hydrolysis.</text>
</comment>
<feature type="binding site" evidence="5">
    <location>
        <begin position="10"/>
        <end position="15"/>
    </location>
    <ligand>
        <name>ATP</name>
        <dbReference type="ChEBI" id="CHEBI:30616"/>
    </ligand>
</feature>
<sequence length="185" mass="20888">MNIIILGPQGSGKGTQAGLLVQKYGLKHLEIGKVLRSVANSDNEYSTKIKESLNSGQLVPDEYVKLLAWDFISKNGTEHGFLFDGYPRSVLQYEDLKDMLARKGVKINAVIDIEISEKESVKRLSARRALENRDDDHPEAIKRRLEIYRQQTHPVFEKACEEGIGIEINGEQSIEKVHQDIVSKL</sequence>
<feature type="region of interest" description="NMP" evidence="5">
    <location>
        <begin position="30"/>
        <end position="59"/>
    </location>
</feature>
<dbReference type="CDD" id="cd01428">
    <property type="entry name" value="ADK"/>
    <property type="match status" value="1"/>
</dbReference>
<dbReference type="PRINTS" id="PR00094">
    <property type="entry name" value="ADENYLTKNASE"/>
</dbReference>
<dbReference type="Proteomes" id="UP000034160">
    <property type="component" value="Unassembled WGS sequence"/>
</dbReference>
<comment type="caution">
    <text evidence="5">Lacks conserved residue(s) required for the propagation of feature annotation.</text>
</comment>
<dbReference type="SUPFAM" id="SSF52540">
    <property type="entry name" value="P-loop containing nucleoside triphosphate hydrolases"/>
    <property type="match status" value="1"/>
</dbReference>
<reference evidence="8 9" key="1">
    <citation type="journal article" date="2015" name="Nature">
        <title>rRNA introns, odd ribosomes, and small enigmatic genomes across a large radiation of phyla.</title>
        <authorList>
            <person name="Brown C.T."/>
            <person name="Hug L.A."/>
            <person name="Thomas B.C."/>
            <person name="Sharon I."/>
            <person name="Castelle C.J."/>
            <person name="Singh A."/>
            <person name="Wilkins M.J."/>
            <person name="Williams K.H."/>
            <person name="Banfield J.F."/>
        </authorList>
    </citation>
    <scope>NUCLEOTIDE SEQUENCE [LARGE SCALE GENOMIC DNA]</scope>
</reference>
<dbReference type="Gene3D" id="3.40.50.300">
    <property type="entry name" value="P-loop containing nucleotide triphosphate hydrolases"/>
    <property type="match status" value="1"/>
</dbReference>
<dbReference type="STRING" id="1618356.UU93_C0001G0083"/>
<comment type="function">
    <text evidence="5">Catalyzes the reversible transfer of the terminal phosphate group between ATP and AMP. Plays an important role in cellular energy homeostasis and in adenine nucleotide metabolism.</text>
</comment>
<dbReference type="PANTHER" id="PTHR23359">
    <property type="entry name" value="NUCLEOTIDE KINASE"/>
    <property type="match status" value="1"/>
</dbReference>
<comment type="similarity">
    <text evidence="5 6">Belongs to the adenylate kinase family.</text>
</comment>
<keyword evidence="2 5" id="KW-0545">Nucleotide biosynthesis</keyword>
<feature type="binding site" evidence="5">
    <location>
        <begin position="85"/>
        <end position="88"/>
    </location>
    <ligand>
        <name>AMP</name>
        <dbReference type="ChEBI" id="CHEBI:456215"/>
    </ligand>
</feature>
<protein>
    <recommendedName>
        <fullName evidence="5 7">Adenylate kinase</fullName>
        <shortName evidence="5">AK</shortName>
        <ecNumber evidence="5 7">2.7.4.3</ecNumber>
    </recommendedName>
    <alternativeName>
        <fullName evidence="5">ATP-AMP transphosphorylase</fullName>
    </alternativeName>
    <alternativeName>
        <fullName evidence="5">ATP:AMP phosphotransferase</fullName>
    </alternativeName>
    <alternativeName>
        <fullName evidence="5">Adenylate monophosphate kinase</fullName>
    </alternativeName>
</protein>
<dbReference type="Pfam" id="PF00406">
    <property type="entry name" value="ADK"/>
    <property type="match status" value="1"/>
</dbReference>
<feature type="binding site" evidence="5">
    <location>
        <position position="36"/>
    </location>
    <ligand>
        <name>AMP</name>
        <dbReference type="ChEBI" id="CHEBI:456215"/>
    </ligand>
</feature>
<organism evidence="8 9">
    <name type="scientific">Candidatus Amesbacteria bacterium GW2011_GWA2_42_12</name>
    <dbReference type="NCBI Taxonomy" id="1618356"/>
    <lineage>
        <taxon>Bacteria</taxon>
        <taxon>Candidatus Amesiibacteriota</taxon>
    </lineage>
</organism>
<dbReference type="PROSITE" id="PS00113">
    <property type="entry name" value="ADENYLATE_KINASE"/>
    <property type="match status" value="1"/>
</dbReference>
<accession>A0A0G0Y952</accession>
<comment type="subcellular location">
    <subcellularLocation>
        <location evidence="5 7">Cytoplasm</location>
    </subcellularLocation>
</comment>
<evidence type="ECO:0000256" key="3">
    <source>
        <dbReference type="ARBA" id="ARBA00022741"/>
    </source>
</evidence>
<feature type="binding site" evidence="5">
    <location>
        <position position="127"/>
    </location>
    <ligand>
        <name>ATP</name>
        <dbReference type="ChEBI" id="CHEBI:30616"/>
    </ligand>
</feature>
<evidence type="ECO:0000313" key="8">
    <source>
        <dbReference type="EMBL" id="KKS33252.1"/>
    </source>
</evidence>
<dbReference type="UniPathway" id="UPA00588">
    <property type="reaction ID" value="UER00649"/>
</dbReference>
<dbReference type="GO" id="GO:0005524">
    <property type="term" value="F:ATP binding"/>
    <property type="evidence" value="ECO:0007669"/>
    <property type="project" value="UniProtKB-UniRule"/>
</dbReference>
<comment type="caution">
    <text evidence="8">The sequence shown here is derived from an EMBL/GenBank/DDBJ whole genome shotgun (WGS) entry which is preliminary data.</text>
</comment>
<dbReference type="InterPro" id="IPR027417">
    <property type="entry name" value="P-loop_NTPase"/>
</dbReference>
<dbReference type="EC" id="2.7.4.3" evidence="5 7"/>
<keyword evidence="1 5" id="KW-0808">Transferase</keyword>
<keyword evidence="3 5" id="KW-0547">Nucleotide-binding</keyword>
<comment type="catalytic activity">
    <reaction evidence="5 7">
        <text>AMP + ATP = 2 ADP</text>
        <dbReference type="Rhea" id="RHEA:12973"/>
        <dbReference type="ChEBI" id="CHEBI:30616"/>
        <dbReference type="ChEBI" id="CHEBI:456215"/>
        <dbReference type="ChEBI" id="CHEBI:456216"/>
        <dbReference type="EC" id="2.7.4.3"/>
    </reaction>
</comment>
<dbReference type="GO" id="GO:0044209">
    <property type="term" value="P:AMP salvage"/>
    <property type="evidence" value="ECO:0007669"/>
    <property type="project" value="UniProtKB-UniRule"/>
</dbReference>
<comment type="subunit">
    <text evidence="5 7">Monomer.</text>
</comment>
<dbReference type="HAMAP" id="MF_00235">
    <property type="entry name" value="Adenylate_kinase_Adk"/>
    <property type="match status" value="1"/>
</dbReference>
<proteinExistence type="inferred from homology"/>
<evidence type="ECO:0000256" key="7">
    <source>
        <dbReference type="RuleBase" id="RU003331"/>
    </source>
</evidence>
<dbReference type="InterPro" id="IPR000850">
    <property type="entry name" value="Adenylat/UMP-CMP_kin"/>
</dbReference>
<name>A0A0G0Y952_9BACT</name>
<feature type="binding site" evidence="5">
    <location>
        <position position="133"/>
    </location>
    <ligand>
        <name>AMP</name>
        <dbReference type="ChEBI" id="CHEBI:456215"/>
    </ligand>
</feature>
<evidence type="ECO:0000256" key="1">
    <source>
        <dbReference type="ARBA" id="ARBA00022679"/>
    </source>
</evidence>
<keyword evidence="4 5" id="KW-0418">Kinase</keyword>
<evidence type="ECO:0000256" key="5">
    <source>
        <dbReference type="HAMAP-Rule" id="MF_00235"/>
    </source>
</evidence>
<evidence type="ECO:0000256" key="6">
    <source>
        <dbReference type="RuleBase" id="RU003330"/>
    </source>
</evidence>
<feature type="binding site" evidence="5">
    <location>
        <position position="172"/>
    </location>
    <ligand>
        <name>ATP</name>
        <dbReference type="ChEBI" id="CHEBI:30616"/>
    </ligand>
</feature>
<evidence type="ECO:0000256" key="2">
    <source>
        <dbReference type="ARBA" id="ARBA00022727"/>
    </source>
</evidence>
<evidence type="ECO:0000256" key="4">
    <source>
        <dbReference type="ARBA" id="ARBA00022777"/>
    </source>
</evidence>
<keyword evidence="5 7" id="KW-0067">ATP-binding</keyword>
<dbReference type="InterPro" id="IPR033690">
    <property type="entry name" value="Adenylat_kinase_CS"/>
</dbReference>
<evidence type="ECO:0000313" key="9">
    <source>
        <dbReference type="Proteomes" id="UP000034160"/>
    </source>
</evidence>
<feature type="binding site" evidence="5">
    <location>
        <begin position="57"/>
        <end position="59"/>
    </location>
    <ligand>
        <name>AMP</name>
        <dbReference type="ChEBI" id="CHEBI:456215"/>
    </ligand>
</feature>
<gene>
    <name evidence="5" type="primary">adk</name>
    <name evidence="8" type="ORF">UU93_C0001G0083</name>
</gene>
<feature type="binding site" evidence="5">
    <location>
        <position position="92"/>
    </location>
    <ligand>
        <name>AMP</name>
        <dbReference type="ChEBI" id="CHEBI:456215"/>
    </ligand>
</feature>
<keyword evidence="5" id="KW-0963">Cytoplasm</keyword>
<dbReference type="EMBL" id="LCCN01000001">
    <property type="protein sequence ID" value="KKS33252.1"/>
    <property type="molecule type" value="Genomic_DNA"/>
</dbReference>
<dbReference type="PATRIC" id="fig|1618356.3.peg.85"/>
<dbReference type="GO" id="GO:0005737">
    <property type="term" value="C:cytoplasm"/>
    <property type="evidence" value="ECO:0007669"/>
    <property type="project" value="UniProtKB-SubCell"/>
</dbReference>
<feature type="binding site" evidence="5">
    <location>
        <position position="144"/>
    </location>
    <ligand>
        <name>AMP</name>
        <dbReference type="ChEBI" id="CHEBI:456215"/>
    </ligand>
</feature>
<comment type="pathway">
    <text evidence="5">Purine metabolism; AMP biosynthesis via salvage pathway; AMP from ADP: step 1/1.</text>
</comment>